<name>A0AAD9KUD0_RIDPI</name>
<gene>
    <name evidence="2" type="ORF">NP493_584g02024</name>
</gene>
<organism evidence="2 3">
    <name type="scientific">Ridgeia piscesae</name>
    <name type="common">Tubeworm</name>
    <dbReference type="NCBI Taxonomy" id="27915"/>
    <lineage>
        <taxon>Eukaryota</taxon>
        <taxon>Metazoa</taxon>
        <taxon>Spiralia</taxon>
        <taxon>Lophotrochozoa</taxon>
        <taxon>Annelida</taxon>
        <taxon>Polychaeta</taxon>
        <taxon>Sedentaria</taxon>
        <taxon>Canalipalpata</taxon>
        <taxon>Sabellida</taxon>
        <taxon>Siboglinidae</taxon>
        <taxon>Ridgeia</taxon>
    </lineage>
</organism>
<evidence type="ECO:0000313" key="2">
    <source>
        <dbReference type="EMBL" id="KAK2177539.1"/>
    </source>
</evidence>
<dbReference type="InterPro" id="IPR043128">
    <property type="entry name" value="Rev_trsase/Diguanyl_cyclase"/>
</dbReference>
<dbReference type="AlphaFoldDB" id="A0AAD9KUD0"/>
<sequence>MLAIEADSKPNRTKMFILLSAIGPDALERSPNDPPNNPPVPDDDNQQASDVLQKRVHQTFGDIDDVHVIADDITIASNSEEEADRTPIKLFKRAQEKNVKFNIAKLQLKKSEVARAT</sequence>
<feature type="region of interest" description="Disordered" evidence="1">
    <location>
        <begin position="25"/>
        <end position="49"/>
    </location>
</feature>
<dbReference type="Gene3D" id="3.30.70.270">
    <property type="match status" value="1"/>
</dbReference>
<comment type="caution">
    <text evidence="2">The sequence shown here is derived from an EMBL/GenBank/DDBJ whole genome shotgun (WGS) entry which is preliminary data.</text>
</comment>
<evidence type="ECO:0000256" key="1">
    <source>
        <dbReference type="SAM" id="MobiDB-lite"/>
    </source>
</evidence>
<accession>A0AAD9KUD0</accession>
<reference evidence="2" key="1">
    <citation type="journal article" date="2023" name="Mol. Biol. Evol.">
        <title>Third-Generation Sequencing Reveals the Adaptive Role of the Epigenome in Three Deep-Sea Polychaetes.</title>
        <authorList>
            <person name="Perez M."/>
            <person name="Aroh O."/>
            <person name="Sun Y."/>
            <person name="Lan Y."/>
            <person name="Juniper S.K."/>
            <person name="Young C.R."/>
            <person name="Angers B."/>
            <person name="Qian P.Y."/>
        </authorList>
    </citation>
    <scope>NUCLEOTIDE SEQUENCE</scope>
    <source>
        <strain evidence="2">R07B-5</strain>
    </source>
</reference>
<keyword evidence="3" id="KW-1185">Reference proteome</keyword>
<dbReference type="InterPro" id="IPR043502">
    <property type="entry name" value="DNA/RNA_pol_sf"/>
</dbReference>
<dbReference type="SUPFAM" id="SSF56672">
    <property type="entry name" value="DNA/RNA polymerases"/>
    <property type="match status" value="1"/>
</dbReference>
<dbReference type="Proteomes" id="UP001209878">
    <property type="component" value="Unassembled WGS sequence"/>
</dbReference>
<evidence type="ECO:0000313" key="3">
    <source>
        <dbReference type="Proteomes" id="UP001209878"/>
    </source>
</evidence>
<proteinExistence type="predicted"/>
<protein>
    <submittedName>
        <fullName evidence="2">Uncharacterized protein</fullName>
    </submittedName>
</protein>
<dbReference type="EMBL" id="JAODUO010000592">
    <property type="protein sequence ID" value="KAK2177539.1"/>
    <property type="molecule type" value="Genomic_DNA"/>
</dbReference>